<gene>
    <name evidence="2" type="ORF">E6C50_13290</name>
</gene>
<feature type="transmembrane region" description="Helical" evidence="1">
    <location>
        <begin position="7"/>
        <end position="27"/>
    </location>
</feature>
<evidence type="ECO:0000256" key="1">
    <source>
        <dbReference type="SAM" id="Phobius"/>
    </source>
</evidence>
<protein>
    <submittedName>
        <fullName evidence="2">Uncharacterized protein</fullName>
    </submittedName>
</protein>
<evidence type="ECO:0000313" key="2">
    <source>
        <dbReference type="EMBL" id="THF48726.1"/>
    </source>
</evidence>
<comment type="caution">
    <text evidence="2">The sequence shown here is derived from an EMBL/GenBank/DDBJ whole genome shotgun (WGS) entry which is preliminary data.</text>
</comment>
<keyword evidence="1" id="KW-0472">Membrane</keyword>
<dbReference type="AlphaFoldDB" id="A0A4S3ZSS7"/>
<dbReference type="OrthoDB" id="1004942at2"/>
<dbReference type="EMBL" id="SSNZ01000007">
    <property type="protein sequence ID" value="THF48726.1"/>
    <property type="molecule type" value="Genomic_DNA"/>
</dbReference>
<sequence>MVKAHSLLYAVYICLIVSIICGALLYFSGLYNQLNLYYNLQEELYIHNQSVVNYALGNKLAGEELPVDEESGVEGSYEAKPYGLLHVLLAKTMLRNDTVTSAHIIGSYSKDKTAIHLANLTKSLRYSGTVRLNGDNQLPSTFIETSYLTNKASKLTVTGQNTVSEIKLPEINASFKKIFEGIKTEKVALSDFENEKGMPYFNSFLKDTKEIKVGVNTLSGLNVKGNFVLRAKDSIVVSKNAILEDVILIAPKITFEEGFKGTVQAFATKGIELQEKVILKYPSVVCVYNDTDGESKLKIKKECSIEGAIVLFGSSILTVNRNLMVVDEKSRILGDIYCTGKLDLKSDVQGSVYTNYFFHKNGSSVNDNMIVDIEIDPQKRPEYFMAIPLFEAKKNKYGIIKKVL</sequence>
<organism evidence="2 3">
    <name type="scientific">Flavobacterium supellecticarium</name>
    <dbReference type="NCBI Taxonomy" id="2565924"/>
    <lineage>
        <taxon>Bacteria</taxon>
        <taxon>Pseudomonadati</taxon>
        <taxon>Bacteroidota</taxon>
        <taxon>Flavobacteriia</taxon>
        <taxon>Flavobacteriales</taxon>
        <taxon>Flavobacteriaceae</taxon>
        <taxon>Flavobacterium</taxon>
    </lineage>
</organism>
<evidence type="ECO:0000313" key="3">
    <source>
        <dbReference type="Proteomes" id="UP000307507"/>
    </source>
</evidence>
<keyword evidence="3" id="KW-1185">Reference proteome</keyword>
<keyword evidence="1" id="KW-1133">Transmembrane helix</keyword>
<reference evidence="2 3" key="1">
    <citation type="submission" date="2019-04" db="EMBL/GenBank/DDBJ databases">
        <title>Flavobacterium sp. nov. isolated from construction timber.</title>
        <authorList>
            <person name="Lin S.-Y."/>
            <person name="Chang C.-T."/>
            <person name="Young C.-C."/>
        </authorList>
    </citation>
    <scope>NUCLEOTIDE SEQUENCE [LARGE SCALE GENOMIC DNA]</scope>
    <source>
        <strain evidence="2 3">CC-CTC003</strain>
    </source>
</reference>
<name>A0A4S3ZSS7_9FLAO</name>
<accession>A0A4S3ZSS7</accession>
<keyword evidence="1" id="KW-0812">Transmembrane</keyword>
<proteinExistence type="predicted"/>
<dbReference type="Proteomes" id="UP000307507">
    <property type="component" value="Unassembled WGS sequence"/>
</dbReference>
<dbReference type="RefSeq" id="WP_136403719.1">
    <property type="nucleotide sequence ID" value="NZ_SSNZ01000007.1"/>
</dbReference>